<name>A0AAF6BY67_MARPO</name>
<dbReference type="InterPro" id="IPR027417">
    <property type="entry name" value="P-loop_NTPase"/>
</dbReference>
<feature type="compositionally biased region" description="Basic and acidic residues" evidence="1">
    <location>
        <begin position="1212"/>
        <end position="1223"/>
    </location>
</feature>
<dbReference type="EMBL" id="AP019872">
    <property type="protein sequence ID" value="BBN16951.1"/>
    <property type="molecule type" value="Genomic_DNA"/>
</dbReference>
<dbReference type="Gene3D" id="3.80.10.10">
    <property type="entry name" value="Ribonuclease Inhibitor"/>
    <property type="match status" value="1"/>
</dbReference>
<feature type="region of interest" description="Disordered" evidence="1">
    <location>
        <begin position="1"/>
        <end position="67"/>
    </location>
</feature>
<reference evidence="3" key="1">
    <citation type="journal article" date="2020" name="Curr. Biol.">
        <title>Chromatin organization in early land plants reveals an ancestral association between H3K27me3, transposons, and constitutive heterochromatin.</title>
        <authorList>
            <person name="Montgomery S.A."/>
            <person name="Tanizawa Y."/>
            <person name="Galik B."/>
            <person name="Wang N."/>
            <person name="Ito T."/>
            <person name="Mochizuki T."/>
            <person name="Akimcheva S."/>
            <person name="Bowman J.L."/>
            <person name="Cognat V."/>
            <person name="Marechal-Drouard L."/>
            <person name="Ekker H."/>
            <person name="Hong S.F."/>
            <person name="Kohchi T."/>
            <person name="Lin S.S."/>
            <person name="Liu L.D."/>
            <person name="Nakamura Y."/>
            <person name="Valeeva L.R."/>
            <person name="Shakirov E.V."/>
            <person name="Shippen D.E."/>
            <person name="Wei W.L."/>
            <person name="Yagura M."/>
            <person name="Yamaoka S."/>
            <person name="Yamato K.T."/>
            <person name="Liu C."/>
            <person name="Berger F."/>
        </authorList>
    </citation>
    <scope>NUCLEOTIDE SEQUENCE [LARGE SCALE GENOMIC DNA]</scope>
    <source>
        <strain evidence="3">Tak-1</strain>
    </source>
</reference>
<accession>A0AAF6BY67</accession>
<protein>
    <recommendedName>
        <fullName evidence="4">C-terminal of Roc (COR) domain-containing protein</fullName>
    </recommendedName>
</protein>
<evidence type="ECO:0000256" key="1">
    <source>
        <dbReference type="SAM" id="MobiDB-lite"/>
    </source>
</evidence>
<feature type="region of interest" description="Disordered" evidence="1">
    <location>
        <begin position="1194"/>
        <end position="1223"/>
    </location>
</feature>
<feature type="compositionally biased region" description="Polar residues" evidence="1">
    <location>
        <begin position="1194"/>
        <end position="1211"/>
    </location>
</feature>
<organism evidence="2 3">
    <name type="scientific">Marchantia polymorpha subsp. ruderalis</name>
    <dbReference type="NCBI Taxonomy" id="1480154"/>
    <lineage>
        <taxon>Eukaryota</taxon>
        <taxon>Viridiplantae</taxon>
        <taxon>Streptophyta</taxon>
        <taxon>Embryophyta</taxon>
        <taxon>Marchantiophyta</taxon>
        <taxon>Marchantiopsida</taxon>
        <taxon>Marchantiidae</taxon>
        <taxon>Marchantiales</taxon>
        <taxon>Marchantiaceae</taxon>
        <taxon>Marchantia</taxon>
    </lineage>
</organism>
<sequence>MEGAGATIVSDAAEHATRGMDSVDEEPETSNVRETEEEPETPDVSETDEEPETPDVSETDEEPKLPSAVQDLIRCLEGKGKPVTRFPDFSSSEFRKFFPRRELISTMTGWRSQVRLRVLEAIGDCNTFEDLVISGGGIWRLTASEREIVFRRFMSRTIQRIYVGGNKWSSEWSSEWSSDEEVESLCLQLGGILNCSSVRELTIFNCRLSARCWLNLASGLSGNCESKLESLDLEEAWEDSSAVKHVADMINSAPLLQKLGLRGSSKMDDEAVGMLSQALIQRSSLKVLFLRKVEWGAALLLKALAGDDRNRSIERLELQQMAGLGDCLREVLTSNPSLKEVVLEDLWMRPEDWHQLGKGIRDNATAECITVPFTLRNHDEDRWKSIEALACAASSDVKDPTVDLSLKLKNDHHLVLSVNLLGRVLRGEIKSLQSFNISVGRMESIERIYWENGSRGERLSILNVTKAVLMSVLPCLRGNTSLYFLDLSSAGSFRYDDERLDDEAFRCLMGLLQVNLTIQEIDVFDTPWEKDGKAAQIQEALQQNQKRAVYMSVFREAKLTFGDAKAGRLFLCGSPLAGKTKVRQTLMRIVKGKSWFGNKVEQLWRTQGIEVEWLQNDDKTQISIWDLAGQGIFRTLQTVLFPQSSNFCIFLFVYSPFYEETDVSSQKKKPDSCFQTELEAWLSFITSTTRVTGHNRPQVLVVITHKDKVKYHSLKWAHSIVETLTKRFTNFVDLHQECFYLDARKKKEVIPLKNHIFEIFKNLLSEKSPRVPKLCSRLSFLLVTNTKNNRKSPLWQIKTFQNFCASELTDFIPSSSAHADDHSKIMSAIISYLNDVGSIVYIPNFDYIIVDPNWLTNTLLGELVTLGQNFQTHKSMSFEKTMSHYSYASNDGFVSESDFDQLIEEFRRKQPHGVNRQVLEDILINLDLCFKVEDPSQYFIPSFIPEPASTEEQNSEKLAWKTGDKNSKYVGIRIQCQDETTMSFTAAFFPCFQMFMRRKLISEKHFGKETVIFSRHYLRLLFDGYEIYIEQGTSYKYVDVLMLGSQHKSRSEALQYMRTYIIDELISFCASSKGCPGVALVMGVIQTRCVEMLIPSDLRGAILIEDLKSDYIRRINDKLEDIAADRLRLVKEEQLFNYQHSWPSIRGHTPEIFEKARDLLSESDVEEVVNEIQQKHIQQLESFRQALNSVSNDLNQPCTQSGNRVGNSSYSDRLDRSNSDKQDERLRSMESMLQQILTGQLEVQSTLSFFMSEMDRFIQYSHELQQAKTPKRPYVTTDVGVIYRMKAALNAGTIVRLHFMCEYEYGSGIHMVKDQEGLMIHVDRENCEWIRNTIEISCKIMYYALKAGLDKTLNLGQAIPDWEDFKSDIVKLDFSNRDRRALLKGGESRELNEAWFRIQQTLAPINYSAIFKLYQVKYARQELGGHAWVCEECMVKGRSSSILTD</sequence>
<dbReference type="SUPFAM" id="SSF52047">
    <property type="entry name" value="RNI-like"/>
    <property type="match status" value="1"/>
</dbReference>
<dbReference type="PANTHER" id="PTHR47679:SF1">
    <property type="entry name" value="PROTEIN TORNADO 1"/>
    <property type="match status" value="1"/>
</dbReference>
<dbReference type="SUPFAM" id="SSF52540">
    <property type="entry name" value="P-loop containing nucleoside triphosphate hydrolases"/>
    <property type="match status" value="1"/>
</dbReference>
<evidence type="ECO:0008006" key="4">
    <source>
        <dbReference type="Google" id="ProtNLM"/>
    </source>
</evidence>
<proteinExistence type="predicted"/>
<dbReference type="Gene3D" id="3.40.50.300">
    <property type="entry name" value="P-loop containing nucleotide triphosphate hydrolases"/>
    <property type="match status" value="1"/>
</dbReference>
<gene>
    <name evidence="2" type="ORF">Mp_7g10710</name>
</gene>
<dbReference type="PANTHER" id="PTHR47679">
    <property type="entry name" value="PROTEIN TORNADO 1"/>
    <property type="match status" value="1"/>
</dbReference>
<dbReference type="InterPro" id="IPR032675">
    <property type="entry name" value="LRR_dom_sf"/>
</dbReference>
<evidence type="ECO:0000313" key="3">
    <source>
        <dbReference type="Proteomes" id="UP001162541"/>
    </source>
</evidence>
<feature type="compositionally biased region" description="Acidic residues" evidence="1">
    <location>
        <begin position="35"/>
        <end position="61"/>
    </location>
</feature>
<evidence type="ECO:0000313" key="2">
    <source>
        <dbReference type="EMBL" id="BBN16951.1"/>
    </source>
</evidence>
<dbReference type="Proteomes" id="UP001162541">
    <property type="component" value="Chromosome 7"/>
</dbReference>